<gene>
    <name evidence="4" type="ORF">NATSA_00850</name>
</gene>
<dbReference type="SUPFAM" id="SSF51445">
    <property type="entry name" value="(Trans)glycosidases"/>
    <property type="match status" value="1"/>
</dbReference>
<dbReference type="SUPFAM" id="SSF81296">
    <property type="entry name" value="E set domains"/>
    <property type="match status" value="1"/>
</dbReference>
<feature type="domain" description="Glycosyl hydrolase family 13 catalytic" evidence="3">
    <location>
        <begin position="393"/>
        <end position="771"/>
    </location>
</feature>
<dbReference type="RefSeq" id="WP_210509474.1">
    <property type="nucleotide sequence ID" value="NZ_JAFIDN010000001.1"/>
</dbReference>
<evidence type="ECO:0000256" key="2">
    <source>
        <dbReference type="SAM" id="SignalP"/>
    </source>
</evidence>
<keyword evidence="5" id="KW-1185">Reference proteome</keyword>
<dbReference type="GO" id="GO:0005975">
    <property type="term" value="P:carbohydrate metabolic process"/>
    <property type="evidence" value="ECO:0007669"/>
    <property type="project" value="InterPro"/>
</dbReference>
<dbReference type="Pfam" id="PF18962">
    <property type="entry name" value="Por_Secre_tail"/>
    <property type="match status" value="1"/>
</dbReference>
<comment type="similarity">
    <text evidence="1">Belongs to the glycosyl hydrolase 13 family.</text>
</comment>
<evidence type="ECO:0000259" key="3">
    <source>
        <dbReference type="SMART" id="SM00642"/>
    </source>
</evidence>
<dbReference type="InterPro" id="IPR014756">
    <property type="entry name" value="Ig_E-set"/>
</dbReference>
<dbReference type="SMART" id="SM00642">
    <property type="entry name" value="Aamy"/>
    <property type="match status" value="1"/>
</dbReference>
<dbReference type="AlphaFoldDB" id="A0A8J7S6T1"/>
<dbReference type="Gene3D" id="3.20.20.80">
    <property type="entry name" value="Glycosidases"/>
    <property type="match status" value="1"/>
</dbReference>
<accession>A0A8J7S6T1</accession>
<dbReference type="PANTHER" id="PTHR43002">
    <property type="entry name" value="GLYCOGEN DEBRANCHING ENZYME"/>
    <property type="match status" value="1"/>
</dbReference>
<dbReference type="Gene3D" id="2.60.40.10">
    <property type="entry name" value="Immunoglobulins"/>
    <property type="match status" value="1"/>
</dbReference>
<feature type="signal peptide" evidence="2">
    <location>
        <begin position="1"/>
        <end position="22"/>
    </location>
</feature>
<evidence type="ECO:0000256" key="1">
    <source>
        <dbReference type="ARBA" id="ARBA00008061"/>
    </source>
</evidence>
<evidence type="ECO:0000313" key="4">
    <source>
        <dbReference type="EMBL" id="MBP3191201.1"/>
    </source>
</evidence>
<dbReference type="Proteomes" id="UP000673975">
    <property type="component" value="Unassembled WGS sequence"/>
</dbReference>
<dbReference type="InterPro" id="IPR026444">
    <property type="entry name" value="Secre_tail"/>
</dbReference>
<name>A0A8J7S6T1_9BACT</name>
<evidence type="ECO:0000313" key="5">
    <source>
        <dbReference type="Proteomes" id="UP000673975"/>
    </source>
</evidence>
<dbReference type="InterPro" id="IPR013783">
    <property type="entry name" value="Ig-like_fold"/>
</dbReference>
<feature type="chain" id="PRO_5035261901" evidence="2">
    <location>
        <begin position="23"/>
        <end position="973"/>
    </location>
</feature>
<dbReference type="EMBL" id="JAFIDN010000001">
    <property type="protein sequence ID" value="MBP3191201.1"/>
    <property type="molecule type" value="Genomic_DNA"/>
</dbReference>
<dbReference type="NCBIfam" id="TIGR04183">
    <property type="entry name" value="Por_Secre_tail"/>
    <property type="match status" value="1"/>
</dbReference>
<protein>
    <submittedName>
        <fullName evidence="4">T9SS type A sorting domain-containing protein</fullName>
    </submittedName>
</protein>
<reference evidence="4" key="1">
    <citation type="submission" date="2021-02" db="EMBL/GenBank/DDBJ databases">
        <title>Natronogracilivirga saccharolytica gen. nov. sp. nov. a new anaerobic, haloalkiliphilic carbohydrate-fermenting bacterium from soda lake and proposing of Cyclonatronumiaceae fam. nov. in the phylum Balneolaeota.</title>
        <authorList>
            <person name="Zhilina T.N."/>
            <person name="Sorokin D.Y."/>
            <person name="Zavarzina D.G."/>
            <person name="Toshchakov S.V."/>
            <person name="Kublanov I.V."/>
        </authorList>
    </citation>
    <scope>NUCLEOTIDE SEQUENCE</scope>
    <source>
        <strain evidence="4">Z-1702</strain>
    </source>
</reference>
<dbReference type="Gene3D" id="2.60.40.4070">
    <property type="match status" value="1"/>
</dbReference>
<sequence>MKLRTTILSFLFLLVAMHSARAGVLTVDPSFPSVDEPVTITFNAEGTPLEGYTGEIYAHTGLITSEDDIDSGGWEYVIGEWGDNDAQPQLDEIGPDQWRLEIDNIPDFYNVEAGETIYQIAMVLRSSDGGTQTDDLFIDILDEPVSVRFESPAGTLLEPYFAKEDETVSVEIVAQARDTDLDEIRLYVDGDLEAVEGDDETLTHDLTVAGTGRIELEAVAEDQDGNTAEDEMFLIVNPEVIEQARPDGLEDGITYTSDQSVTLSLYAPFVDFVYVIGDFTDWEVDPDYFMYRDTEDEDNVRWWIEIDGLEPGEEYRFQYFVEGDRRIGDLYSEKVLDPWNDVWIPDDVYPDLIPYPEDQTEGMVSVMQPGREAYDWQAEDYERPDPSELVIYELVIRDFLDDGTYANLADTLDYLKNLGVNAIELMPVSNFDGNDSWGYNPNFHLAVDKAYGPAHELKRVIDEAHKRDMAVILDVVYNHATDQSPLIGLYGNDPEDNPFIGPGHAYNVFNHLNHDHDYIKYWMDRANRHWIERFRVDGYRFDLTKGFASNVDQGNLLDGYNERRIENLTRMADEMWDVDEDAYIILEHFAAAEEEQELAEYGTDEGRSGMLLWGNLNRAYSQSAMGWVDSDDFSSDISGVWYPNQGWEQPNHIHYMESHDEQWLMYRNLAYGRSNDDYDITELPVALNRQKLVGAFFFTVPGPKMMWQFGELGYGYGPDGTDCLRPGDGTLGECPEGTPGRTDAKPVRWEYYDDSQRKSLYQVWQALLRLRHDNPTFHDTDTEVNMRTGHGQFDRRIVLEHPDMDAVIIGNFDVEPLEVDPAFPQSGTWYNFFEGSQVEVDEGERNQPITLEAGEFRIYTTEEQETPPQNILTSADDEEEVGQDVPERTSLAQNYPNPFNSQTTIRFELPASSEVTLEVFDVLGRRVTTLVDGQMDAGVHETRFDASGLSSGVYIYRLRTAETEMTRQMMLIE</sequence>
<keyword evidence="2" id="KW-0732">Signal</keyword>
<comment type="caution">
    <text evidence="4">The sequence shown here is derived from an EMBL/GenBank/DDBJ whole genome shotgun (WGS) entry which is preliminary data.</text>
</comment>
<organism evidence="4 5">
    <name type="scientific">Natronogracilivirga saccharolytica</name>
    <dbReference type="NCBI Taxonomy" id="2812953"/>
    <lineage>
        <taxon>Bacteria</taxon>
        <taxon>Pseudomonadati</taxon>
        <taxon>Balneolota</taxon>
        <taxon>Balneolia</taxon>
        <taxon>Balneolales</taxon>
        <taxon>Cyclonatronaceae</taxon>
        <taxon>Natronogracilivirga</taxon>
    </lineage>
</organism>
<dbReference type="InterPro" id="IPR006047">
    <property type="entry name" value="GH13_cat_dom"/>
</dbReference>
<dbReference type="InterPro" id="IPR017853">
    <property type="entry name" value="GH"/>
</dbReference>
<proteinExistence type="inferred from homology"/>
<dbReference type="Pfam" id="PF00128">
    <property type="entry name" value="Alpha-amylase"/>
    <property type="match status" value="1"/>
</dbReference>
<dbReference type="CDD" id="cd11350">
    <property type="entry name" value="AmyAc_4"/>
    <property type="match status" value="1"/>
</dbReference>